<dbReference type="Proteomes" id="UP000441162">
    <property type="component" value="Unassembled WGS sequence"/>
</dbReference>
<dbReference type="Proteomes" id="UP000294527">
    <property type="component" value="Unassembled WGS sequence"/>
</dbReference>
<evidence type="ECO:0000313" key="2">
    <source>
        <dbReference type="EMBL" id="KAA5313793.1"/>
    </source>
</evidence>
<evidence type="ECO:0000313" key="9">
    <source>
        <dbReference type="EMBL" id="TDA76266.1"/>
    </source>
</evidence>
<dbReference type="Pfam" id="PF14053">
    <property type="entry name" value="DUF4248"/>
    <property type="match status" value="1"/>
</dbReference>
<evidence type="ECO:0000313" key="4">
    <source>
        <dbReference type="EMBL" id="KAA5385184.1"/>
    </source>
</evidence>
<dbReference type="Proteomes" id="UP000481616">
    <property type="component" value="Unassembled WGS sequence"/>
</dbReference>
<reference evidence="1" key="5">
    <citation type="submission" date="2022-01" db="EMBL/GenBank/DDBJ databases">
        <title>Novel bile acid biosynthetic pathways are enriched in the microbiome of centenarians.</title>
        <authorList>
            <person name="Sato Y."/>
            <person name="Atarashi K."/>
            <person name="Plichta R.D."/>
            <person name="Arai Y."/>
            <person name="Sasajima S."/>
            <person name="Kearney M.S."/>
            <person name="Suda W."/>
            <person name="Takeshita K."/>
            <person name="Sasaki T."/>
            <person name="Okamoto S."/>
            <person name="Skelly N.A."/>
            <person name="Okamura Y."/>
            <person name="Vlamakis H."/>
            <person name="Li Y."/>
            <person name="Tanoue T."/>
            <person name="Takei H."/>
            <person name="Nittono H."/>
            <person name="Narushima S."/>
            <person name="Irie J."/>
            <person name="Itoh H."/>
            <person name="Moriya K."/>
            <person name="Sugiura Y."/>
            <person name="Suematsu M."/>
            <person name="Moritoki N."/>
            <person name="Shibata S."/>
            <person name="Littman R.D."/>
            <person name="Fischbach A.M."/>
            <person name="Uwamino Y."/>
            <person name="Inoue T."/>
            <person name="Honda A."/>
            <person name="Hattori M."/>
            <person name="Murai T."/>
            <person name="Xavier J.R."/>
            <person name="Hirose N."/>
            <person name="Honda K."/>
        </authorList>
    </citation>
    <scope>NUCLEOTIDE SEQUENCE</scope>
    <source>
        <strain evidence="1">CE91-St7</strain>
    </source>
</reference>
<dbReference type="EMBL" id="VVZB01000002">
    <property type="protein sequence ID" value="KAA5385184.1"/>
    <property type="molecule type" value="Genomic_DNA"/>
</dbReference>
<reference evidence="12 13" key="3">
    <citation type="journal article" date="2019" name="Nat. Microbiol.">
        <title>Genomic variation and strain-specific functional adaptation in the human gut microbiome during early life.</title>
        <authorList>
            <person name="Vatanen T."/>
            <person name="Plichta D.R."/>
            <person name="Somani J."/>
            <person name="Munch P.C."/>
            <person name="Arthur T.D."/>
            <person name="Hall A.B."/>
            <person name="Rudolf S."/>
            <person name="Oakeley E.J."/>
            <person name="Ke X."/>
            <person name="Young R.A."/>
            <person name="Haiser H.J."/>
            <person name="Kolde R."/>
            <person name="Yassour M."/>
            <person name="Luopajarvi K."/>
            <person name="Siljander H."/>
            <person name="Virtanen S.M."/>
            <person name="Ilonen J."/>
            <person name="Uibo R."/>
            <person name="Tillmann V."/>
            <person name="Mokurov S."/>
            <person name="Dorshakova N."/>
            <person name="Porter J.A."/>
            <person name="McHardy A.C."/>
            <person name="Lahdesmaki H."/>
            <person name="Vlamakis H."/>
            <person name="Huttenhower C."/>
            <person name="Knip M."/>
            <person name="Xavier R.J."/>
        </authorList>
    </citation>
    <scope>NUCLEOTIDE SEQUENCE [LARGE SCALE GENOMIC DNA]</scope>
    <source>
        <strain evidence="9 12">RJX1047</strain>
        <strain evidence="10 13">RJX1052</strain>
    </source>
</reference>
<evidence type="ECO:0000313" key="17">
    <source>
        <dbReference type="Proteomes" id="UP000481700"/>
    </source>
</evidence>
<dbReference type="EMBL" id="SLTU01000001">
    <property type="protein sequence ID" value="TDA76266.1"/>
    <property type="molecule type" value="Genomic_DNA"/>
</dbReference>
<evidence type="ECO:0000313" key="11">
    <source>
        <dbReference type="Proteomes" id="UP000283678"/>
    </source>
</evidence>
<evidence type="ECO:0000313" key="5">
    <source>
        <dbReference type="EMBL" id="KAA5396856.1"/>
    </source>
</evidence>
<dbReference type="InterPro" id="IPR025342">
    <property type="entry name" value="DUF4248"/>
</dbReference>
<dbReference type="Proteomes" id="UP000283678">
    <property type="component" value="Unassembled WGS sequence"/>
</dbReference>
<name>A0A1Y3ZIJ0_9BACT</name>
<dbReference type="EMBL" id="VVZE01000042">
    <property type="protein sequence ID" value="KAA5379342.1"/>
    <property type="molecule type" value="Genomic_DNA"/>
</dbReference>
<dbReference type="EMBL" id="VVZA01000001">
    <property type="protein sequence ID" value="KAA5407971.1"/>
    <property type="molecule type" value="Genomic_DNA"/>
</dbReference>
<dbReference type="EMBL" id="CP046176">
    <property type="protein sequence ID" value="QJR76408.1"/>
    <property type="molecule type" value="Genomic_DNA"/>
</dbReference>
<reference evidence="8 11" key="1">
    <citation type="submission" date="2018-08" db="EMBL/GenBank/DDBJ databases">
        <title>A genome reference for cultivated species of the human gut microbiota.</title>
        <authorList>
            <person name="Zou Y."/>
            <person name="Xue W."/>
            <person name="Luo G."/>
        </authorList>
    </citation>
    <scope>NUCLEOTIDE SEQUENCE [LARGE SCALE GENOMIC DNA]</scope>
    <source>
        <strain evidence="8 11">AF14-1AC</strain>
    </source>
</reference>
<evidence type="ECO:0000313" key="15">
    <source>
        <dbReference type="Proteomes" id="UP000441162"/>
    </source>
</evidence>
<gene>
    <name evidence="1" type="ORF">CE91St7_32000</name>
    <name evidence="8" type="ORF">DWW04_10570</name>
    <name evidence="9" type="ORF">E1I98_07805</name>
    <name evidence="10" type="ORF">E1J06_08220</name>
    <name evidence="3" type="ORF">F2Y44_21435</name>
    <name evidence="6" type="ORF">F2Y51_00805</name>
    <name evidence="5" type="ORF">F2Y58_13510</name>
    <name evidence="4" type="ORF">F2Y61_04920</name>
    <name evidence="2" type="ORF">F2Z07_22055</name>
    <name evidence="7" type="ORF">GKD17_08380</name>
</gene>
<evidence type="ECO:0000313" key="14">
    <source>
        <dbReference type="Proteomes" id="UP000347681"/>
    </source>
</evidence>
<evidence type="ECO:0000313" key="8">
    <source>
        <dbReference type="EMBL" id="RGV77108.1"/>
    </source>
</evidence>
<dbReference type="EMBL" id="VVZV01000050">
    <property type="protein sequence ID" value="KAA5313793.1"/>
    <property type="molecule type" value="Genomic_DNA"/>
</dbReference>
<evidence type="ECO:0000313" key="10">
    <source>
        <dbReference type="EMBL" id="TDB07398.1"/>
    </source>
</evidence>
<dbReference type="EMBL" id="QRZL01000009">
    <property type="protein sequence ID" value="RGV77108.1"/>
    <property type="molecule type" value="Genomic_DNA"/>
</dbReference>
<dbReference type="Proteomes" id="UP000347681">
    <property type="component" value="Unassembled WGS sequence"/>
</dbReference>
<dbReference type="EMBL" id="BQOB01000001">
    <property type="protein sequence ID" value="GKH82316.1"/>
    <property type="molecule type" value="Genomic_DNA"/>
</dbReference>
<proteinExistence type="predicted"/>
<sequence length="91" mass="10417">MFDGLPEKGYICIKTKRTYMENFQIRSYGKSELALCYSPDITESAARRKLMRWIDRKPGLMGAMRAAGYNELSHTFLPLEVKLIVEALGEP</sequence>
<dbReference type="EMBL" id="VVYY01000011">
    <property type="protein sequence ID" value="KAA5396856.1"/>
    <property type="molecule type" value="Genomic_DNA"/>
</dbReference>
<protein>
    <submittedName>
        <fullName evidence="4">DUF4248 domain-containing protein</fullName>
    </submittedName>
</protein>
<evidence type="ECO:0000313" key="16">
    <source>
        <dbReference type="Proteomes" id="UP000481616"/>
    </source>
</evidence>
<evidence type="ECO:0000313" key="3">
    <source>
        <dbReference type="EMBL" id="KAA5379342.1"/>
    </source>
</evidence>
<evidence type="ECO:0000313" key="6">
    <source>
        <dbReference type="EMBL" id="KAA5407971.1"/>
    </source>
</evidence>
<dbReference type="Proteomes" id="UP000500949">
    <property type="component" value="Chromosome"/>
</dbReference>
<evidence type="ECO:0000313" key="7">
    <source>
        <dbReference type="EMBL" id="QJR76408.1"/>
    </source>
</evidence>
<reference evidence="14 15" key="2">
    <citation type="journal article" date="2019" name="Nat. Med.">
        <title>A library of human gut bacterial isolates paired with longitudinal multiomics data enables mechanistic microbiome research.</title>
        <authorList>
            <person name="Poyet M."/>
            <person name="Groussin M."/>
            <person name="Gibbons S.M."/>
            <person name="Avila-Pacheco J."/>
            <person name="Jiang X."/>
            <person name="Kearney S.M."/>
            <person name="Perrotta A.R."/>
            <person name="Berdy B."/>
            <person name="Zhao S."/>
            <person name="Lieberman T.D."/>
            <person name="Swanson P.K."/>
            <person name="Smith M."/>
            <person name="Roesemann S."/>
            <person name="Alexander J.E."/>
            <person name="Rich S.A."/>
            <person name="Livny J."/>
            <person name="Vlamakis H."/>
            <person name="Clish C."/>
            <person name="Bullock K."/>
            <person name="Deik A."/>
            <person name="Scott J."/>
            <person name="Pierce K.A."/>
            <person name="Xavier R.J."/>
            <person name="Alm E.J."/>
        </authorList>
    </citation>
    <scope>NUCLEOTIDE SEQUENCE [LARGE SCALE GENOMIC DNA]</scope>
    <source>
        <strain evidence="5 16">BIOML-A1</strain>
        <strain evidence="2 17">BIOML-A25</strain>
        <strain evidence="6 15">BIOML-A4</strain>
        <strain evidence="4 14">BIOML-A5</strain>
        <strain evidence="3">BIOML-A8</strain>
    </source>
</reference>
<evidence type="ECO:0000313" key="13">
    <source>
        <dbReference type="Proteomes" id="UP000294834"/>
    </source>
</evidence>
<dbReference type="Proteomes" id="UP001055104">
    <property type="component" value="Unassembled WGS sequence"/>
</dbReference>
<dbReference type="EMBL" id="SLTX01000001">
    <property type="protein sequence ID" value="TDB07398.1"/>
    <property type="molecule type" value="Genomic_DNA"/>
</dbReference>
<accession>A0A1Y3ZIJ0</accession>
<reference evidence="7 18" key="4">
    <citation type="submission" date="2019-11" db="EMBL/GenBank/DDBJ databases">
        <title>Complete genome sequence of Bacteroides dorei DSM 17855.</title>
        <authorList>
            <person name="Russell J.T."/>
        </authorList>
    </citation>
    <scope>NUCLEOTIDE SEQUENCE [LARGE SCALE GENOMIC DNA]</scope>
    <source>
        <strain evidence="7 18">DSM 17855</strain>
    </source>
</reference>
<dbReference type="AlphaFoldDB" id="A0A1Y3ZIJ0"/>
<dbReference type="Proteomes" id="UP000481700">
    <property type="component" value="Unassembled WGS sequence"/>
</dbReference>
<evidence type="ECO:0000313" key="1">
    <source>
        <dbReference type="EMBL" id="GKH82316.1"/>
    </source>
</evidence>
<dbReference type="Proteomes" id="UP000294834">
    <property type="component" value="Unassembled WGS sequence"/>
</dbReference>
<evidence type="ECO:0000313" key="18">
    <source>
        <dbReference type="Proteomes" id="UP000500949"/>
    </source>
</evidence>
<organism evidence="4 14">
    <name type="scientific">Phocaeicola dorei</name>
    <dbReference type="NCBI Taxonomy" id="357276"/>
    <lineage>
        <taxon>Bacteria</taxon>
        <taxon>Pseudomonadati</taxon>
        <taxon>Bacteroidota</taxon>
        <taxon>Bacteroidia</taxon>
        <taxon>Bacteroidales</taxon>
        <taxon>Bacteroidaceae</taxon>
        <taxon>Phocaeicola</taxon>
    </lineage>
</organism>
<evidence type="ECO:0000313" key="12">
    <source>
        <dbReference type="Proteomes" id="UP000294527"/>
    </source>
</evidence>